<organism evidence="2 3">
    <name type="scientific">Phaeosphaeria nodorum (strain SN15 / ATCC MYA-4574 / FGSC 10173)</name>
    <name type="common">Glume blotch fungus</name>
    <name type="synonym">Parastagonospora nodorum</name>
    <dbReference type="NCBI Taxonomy" id="321614"/>
    <lineage>
        <taxon>Eukaryota</taxon>
        <taxon>Fungi</taxon>
        <taxon>Dikarya</taxon>
        <taxon>Ascomycota</taxon>
        <taxon>Pezizomycotina</taxon>
        <taxon>Dothideomycetes</taxon>
        <taxon>Pleosporomycetidae</taxon>
        <taxon>Pleosporales</taxon>
        <taxon>Pleosporineae</taxon>
        <taxon>Phaeosphaeriaceae</taxon>
        <taxon>Parastagonospora</taxon>
    </lineage>
</organism>
<dbReference type="KEGG" id="pno:SNOG_01138"/>
<dbReference type="PANTHER" id="PTHR33112:SF9">
    <property type="entry name" value="HETEROKARYON INCOMPATIBILITY DOMAIN-CONTAINING PROTEIN"/>
    <property type="match status" value="1"/>
</dbReference>
<evidence type="ECO:0000313" key="2">
    <source>
        <dbReference type="EMBL" id="EAT90787.2"/>
    </source>
</evidence>
<dbReference type="EMBL" id="CH445326">
    <property type="protein sequence ID" value="EAT90787.2"/>
    <property type="molecule type" value="Genomic_DNA"/>
</dbReference>
<protein>
    <recommendedName>
        <fullName evidence="1">Heterokaryon incompatibility domain-containing protein</fullName>
    </recommendedName>
</protein>
<dbReference type="PANTHER" id="PTHR33112">
    <property type="entry name" value="DOMAIN PROTEIN, PUTATIVE-RELATED"/>
    <property type="match status" value="1"/>
</dbReference>
<dbReference type="InterPro" id="IPR010730">
    <property type="entry name" value="HET"/>
</dbReference>
<dbReference type="InParanoid" id="Q0V4C6"/>
<proteinExistence type="predicted"/>
<dbReference type="STRING" id="321614.Q0V4C6"/>
<evidence type="ECO:0000259" key="1">
    <source>
        <dbReference type="Pfam" id="PF06985"/>
    </source>
</evidence>
<feature type="domain" description="Heterokaryon incompatibility" evidence="1">
    <location>
        <begin position="80"/>
        <end position="225"/>
    </location>
</feature>
<dbReference type="eggNOG" id="ENOG502SICY">
    <property type="taxonomic scope" value="Eukaryota"/>
</dbReference>
<dbReference type="Proteomes" id="UP000001055">
    <property type="component" value="Unassembled WGS sequence"/>
</dbReference>
<accession>Q0V4C6</accession>
<dbReference type="RefSeq" id="XP_001791793.1">
    <property type="nucleotide sequence ID" value="XM_001791741.1"/>
</dbReference>
<gene>
    <name evidence="2" type="ORF">SNOG_01138</name>
</gene>
<evidence type="ECO:0000313" key="3">
    <source>
        <dbReference type="Proteomes" id="UP000001055"/>
    </source>
</evidence>
<dbReference type="HOGENOM" id="CLU_002639_8_3_1"/>
<reference evidence="3" key="1">
    <citation type="journal article" date="2007" name="Plant Cell">
        <title>Dothideomycete-plant interactions illuminated by genome sequencing and EST analysis of the wheat pathogen Stagonospora nodorum.</title>
        <authorList>
            <person name="Hane J.K."/>
            <person name="Lowe R.G."/>
            <person name="Solomon P.S."/>
            <person name="Tan K.C."/>
            <person name="Schoch C.L."/>
            <person name="Spatafora J.W."/>
            <person name="Crous P.W."/>
            <person name="Kodira C."/>
            <person name="Birren B.W."/>
            <person name="Galagan J.E."/>
            <person name="Torriani S.F."/>
            <person name="McDonald B.A."/>
            <person name="Oliver R.P."/>
        </authorList>
    </citation>
    <scope>NUCLEOTIDE SEQUENCE [LARGE SCALE GENOMIC DNA]</scope>
    <source>
        <strain evidence="3">SN15 / ATCC MYA-4574 / FGSC 10173</strain>
    </source>
</reference>
<name>Q0V4C6_PHANO</name>
<dbReference type="AlphaFoldDB" id="Q0V4C6"/>
<dbReference type="GeneID" id="5968638"/>
<dbReference type="Pfam" id="PF06985">
    <property type="entry name" value="HET"/>
    <property type="match status" value="1"/>
</dbReference>
<dbReference type="VEuPathDB" id="FungiDB:JI435_011380"/>
<sequence length="360" mass="41118">MTGKQHDMARYKEHNRMAVADNSQPIFTRAEDSKEPVQDVILSGSFVKSGLIFKTDPNKREVFVVDHVRLLHKNGEFGYWACLSHCWGGEQPLQTTRDSLTRHQNVIYWRDLPRTFQDAVFVTRAFGIPYLWIDSLCIVQDDLDDWQVQSAKMADIYQYSILTIAASASSGPSQGIFRNAGPEYMDKPIVDVLGDTTLTKVRIRKALSHSAAELPLLGRGWVHQERLLSPRILHFGHNEMIWECMECLACECGHHEGRYNARSPSLLWPTSKEMFHPYFLKPANLWIHMSPPVWQRAVEDYSRMALSKPEDIFPAISGLAKILQNETGWEYVAGLWKETLIVDLVRSLAGANLFLGFRAK</sequence>